<feature type="domain" description="Aminoglycoside phosphotransferase" evidence="1">
    <location>
        <begin position="12"/>
        <end position="235"/>
    </location>
</feature>
<reference evidence="2" key="1">
    <citation type="submission" date="2021-03" db="EMBL/GenBank/DDBJ databases">
        <title>Comparative genomics and phylogenomic investigation of the class Geoglossomycetes provide insights into ecological specialization and systematics.</title>
        <authorList>
            <person name="Melie T."/>
            <person name="Pirro S."/>
            <person name="Miller A.N."/>
            <person name="Quandt A."/>
        </authorList>
    </citation>
    <scope>NUCLEOTIDE SEQUENCE</scope>
    <source>
        <strain evidence="2">CAQ_001_2017</strain>
    </source>
</reference>
<dbReference type="PANTHER" id="PTHR36091:SF2">
    <property type="entry name" value="AMINOGLYCOSIDE PHOSPHOTRANSFERASE DOMAIN-CONTAINING PROTEIN"/>
    <property type="match status" value="1"/>
</dbReference>
<dbReference type="AlphaFoldDB" id="A0A9P8IFR5"/>
<dbReference type="GO" id="GO:0005739">
    <property type="term" value="C:mitochondrion"/>
    <property type="evidence" value="ECO:0007669"/>
    <property type="project" value="TreeGrafter"/>
</dbReference>
<dbReference type="EMBL" id="JAGHQM010002127">
    <property type="protein sequence ID" value="KAH0551208.1"/>
    <property type="molecule type" value="Genomic_DNA"/>
</dbReference>
<organism evidence="2 3">
    <name type="scientific">Trichoglossum hirsutum</name>
    <dbReference type="NCBI Taxonomy" id="265104"/>
    <lineage>
        <taxon>Eukaryota</taxon>
        <taxon>Fungi</taxon>
        <taxon>Dikarya</taxon>
        <taxon>Ascomycota</taxon>
        <taxon>Pezizomycotina</taxon>
        <taxon>Geoglossomycetes</taxon>
        <taxon>Geoglossales</taxon>
        <taxon>Geoglossaceae</taxon>
        <taxon>Trichoglossum</taxon>
    </lineage>
</organism>
<dbReference type="Gene3D" id="3.90.1200.10">
    <property type="match status" value="1"/>
</dbReference>
<accession>A0A9P8IFR5</accession>
<proteinExistence type="predicted"/>
<protein>
    <recommendedName>
        <fullName evidence="1">Aminoglycoside phosphotransferase domain-containing protein</fullName>
    </recommendedName>
</protein>
<sequence length="438" mass="50401">MAKSEKARTILGLPVPRVLGWSCHSSNPVGSEYIIMEKAKGTALGDSWYQLPNPVKHAIIEQVVEVESKFALLQFSEHGCIYYTNDLSTEYRHEESDPLPGDSSRKFCIGPLVESTLWDNGRSEMGLSRGPWRGLPDYAKCLGVNERAWAKQFARPRMNYYRSKDTAEMPTEYLDLIEKYLALAPCLSASQANWDDLSKPTLWHHDFHLNNIYVDLSTNTIADIIDWQSVSVAPLLLQARIPRMVRHFQPLPLGWVMPERPADYSQLDEKRKLKVDKNYESALCQKYYEIITAKRNPRHYSAITHNDGWKAPHIEPLKVISGAWSSGEVFRLRSSLMAACEHWQELQTEPNECPITFSKEDKDLHNEETENRGYVEELMEEFQVSGILPADGIVEPEDYETLQTTNLEQKKKFMSLAENESQKAWMNKIWPYQDDPEV</sequence>
<evidence type="ECO:0000313" key="2">
    <source>
        <dbReference type="EMBL" id="KAH0551208.1"/>
    </source>
</evidence>
<dbReference type="SUPFAM" id="SSF56112">
    <property type="entry name" value="Protein kinase-like (PK-like)"/>
    <property type="match status" value="1"/>
</dbReference>
<dbReference type="InterPro" id="IPR011009">
    <property type="entry name" value="Kinase-like_dom_sf"/>
</dbReference>
<dbReference type="Proteomes" id="UP000750711">
    <property type="component" value="Unassembled WGS sequence"/>
</dbReference>
<name>A0A9P8IFR5_9PEZI</name>
<dbReference type="InterPro" id="IPR002575">
    <property type="entry name" value="Aminoglycoside_PTrfase"/>
</dbReference>
<evidence type="ECO:0000259" key="1">
    <source>
        <dbReference type="Pfam" id="PF01636"/>
    </source>
</evidence>
<keyword evidence="3" id="KW-1185">Reference proteome</keyword>
<comment type="caution">
    <text evidence="2">The sequence shown here is derived from an EMBL/GenBank/DDBJ whole genome shotgun (WGS) entry which is preliminary data.</text>
</comment>
<dbReference type="Pfam" id="PF01636">
    <property type="entry name" value="APH"/>
    <property type="match status" value="1"/>
</dbReference>
<dbReference type="InterPro" id="IPR051035">
    <property type="entry name" value="Mito_inheritance_9"/>
</dbReference>
<dbReference type="PANTHER" id="PTHR36091">
    <property type="entry name" value="ALTERED INHERITANCE OF MITOCHONDRIA PROTEIN 9, MITOCHONDRIAL"/>
    <property type="match status" value="1"/>
</dbReference>
<evidence type="ECO:0000313" key="3">
    <source>
        <dbReference type="Proteomes" id="UP000750711"/>
    </source>
</evidence>
<gene>
    <name evidence="2" type="ORF">GP486_007471</name>
</gene>